<evidence type="ECO:0000259" key="9">
    <source>
        <dbReference type="Pfam" id="PF00535"/>
    </source>
</evidence>
<proteinExistence type="predicted"/>
<keyword evidence="2 10" id="KW-0328">Glycosyltransferase</keyword>
<dbReference type="InterPro" id="IPR001173">
    <property type="entry name" value="Glyco_trans_2-like"/>
</dbReference>
<keyword evidence="4 8" id="KW-0812">Transmembrane</keyword>
<dbReference type="Pfam" id="PF00535">
    <property type="entry name" value="Glycos_transf_2"/>
    <property type="match status" value="1"/>
</dbReference>
<dbReference type="EC" id="2.4.-.-" evidence="10"/>
<keyword evidence="3 10" id="KW-0808">Transferase</keyword>
<reference evidence="10" key="1">
    <citation type="submission" date="2022-04" db="EMBL/GenBank/DDBJ databases">
        <title>Alcanivorax sp. CY1518 draft genome sequence.</title>
        <authorList>
            <person name="Zhao G."/>
            <person name="An M."/>
        </authorList>
    </citation>
    <scope>NUCLEOTIDE SEQUENCE</scope>
    <source>
        <strain evidence="10">CY1518</strain>
    </source>
</reference>
<organism evidence="10 11">
    <name type="scientific">Alcanivorax quisquiliarum</name>
    <dbReference type="NCBI Taxonomy" id="2933565"/>
    <lineage>
        <taxon>Bacteria</taxon>
        <taxon>Pseudomonadati</taxon>
        <taxon>Pseudomonadota</taxon>
        <taxon>Gammaproteobacteria</taxon>
        <taxon>Oceanospirillales</taxon>
        <taxon>Alcanivoracaceae</taxon>
        <taxon>Alcanivorax</taxon>
    </lineage>
</organism>
<evidence type="ECO:0000313" key="11">
    <source>
        <dbReference type="Proteomes" id="UP001165524"/>
    </source>
</evidence>
<protein>
    <submittedName>
        <fullName evidence="10">Glycosyltransferase</fullName>
        <ecNumber evidence="10">2.4.-.-</ecNumber>
    </submittedName>
</protein>
<gene>
    <name evidence="10" type="ORF">MU846_01520</name>
</gene>
<dbReference type="EMBL" id="JALKII010000001">
    <property type="protein sequence ID" value="MCK0536384.1"/>
    <property type="molecule type" value="Genomic_DNA"/>
</dbReference>
<accession>A0ABT0E3W1</accession>
<dbReference type="InterPro" id="IPR029044">
    <property type="entry name" value="Nucleotide-diphossugar_trans"/>
</dbReference>
<feature type="transmembrane region" description="Helical" evidence="8">
    <location>
        <begin position="249"/>
        <end position="268"/>
    </location>
</feature>
<dbReference type="GO" id="GO:0016757">
    <property type="term" value="F:glycosyltransferase activity"/>
    <property type="evidence" value="ECO:0007669"/>
    <property type="project" value="UniProtKB-KW"/>
</dbReference>
<keyword evidence="7 8" id="KW-0472">Membrane</keyword>
<evidence type="ECO:0000256" key="1">
    <source>
        <dbReference type="ARBA" id="ARBA00022475"/>
    </source>
</evidence>
<dbReference type="Proteomes" id="UP001165524">
    <property type="component" value="Unassembled WGS sequence"/>
</dbReference>
<dbReference type="RefSeq" id="WP_246947548.1">
    <property type="nucleotide sequence ID" value="NZ_JALKII010000001.1"/>
</dbReference>
<comment type="caution">
    <text evidence="10">The sequence shown here is derived from an EMBL/GenBank/DDBJ whole genome shotgun (WGS) entry which is preliminary data.</text>
</comment>
<evidence type="ECO:0000313" key="10">
    <source>
        <dbReference type="EMBL" id="MCK0536384.1"/>
    </source>
</evidence>
<sequence length="291" mass="32125">MKVSVIIPVFNDADALPELLARLQATAHRQSWALEVLLVDDGSREEIWVREEALLAAMPELDMTLVRLNRNHGQSLATLQGLLLACGDYLVTLDADLQHPPESIPALLSALTHGDYPLVYASNRNGHGVFRRALGTMRRLLVAPLGTSLPQASSFRALERTFFDVQVRSDSERIFSIDEAFSWSAPGASLVDTPHHSRKYNASSYTLPRLLCFAARSAWYSLHLPRGLLVFSLALMSLAMLLNERGWNMAVLGLGIAAVLLLGASILARRCRSLHRPGQGLRIVKTIRSQD</sequence>
<keyword evidence="6 8" id="KW-1133">Transmembrane helix</keyword>
<feature type="domain" description="Glycosyltransferase 2-like" evidence="9">
    <location>
        <begin position="4"/>
        <end position="124"/>
    </location>
</feature>
<evidence type="ECO:0000256" key="8">
    <source>
        <dbReference type="SAM" id="Phobius"/>
    </source>
</evidence>
<evidence type="ECO:0000256" key="6">
    <source>
        <dbReference type="ARBA" id="ARBA00022989"/>
    </source>
</evidence>
<evidence type="ECO:0000256" key="4">
    <source>
        <dbReference type="ARBA" id="ARBA00022692"/>
    </source>
</evidence>
<evidence type="ECO:0000256" key="5">
    <source>
        <dbReference type="ARBA" id="ARBA00022985"/>
    </source>
</evidence>
<evidence type="ECO:0000256" key="2">
    <source>
        <dbReference type="ARBA" id="ARBA00022676"/>
    </source>
</evidence>
<evidence type="ECO:0000256" key="7">
    <source>
        <dbReference type="ARBA" id="ARBA00023136"/>
    </source>
</evidence>
<dbReference type="Gene3D" id="3.90.550.10">
    <property type="entry name" value="Spore Coat Polysaccharide Biosynthesis Protein SpsA, Chain A"/>
    <property type="match status" value="1"/>
</dbReference>
<keyword evidence="5" id="KW-0448">Lipopolysaccharide biosynthesis</keyword>
<dbReference type="SUPFAM" id="SSF53448">
    <property type="entry name" value="Nucleotide-diphospho-sugar transferases"/>
    <property type="match status" value="1"/>
</dbReference>
<name>A0ABT0E3W1_9GAMM</name>
<keyword evidence="11" id="KW-1185">Reference proteome</keyword>
<dbReference type="InterPro" id="IPR050256">
    <property type="entry name" value="Glycosyltransferase_2"/>
</dbReference>
<evidence type="ECO:0000256" key="3">
    <source>
        <dbReference type="ARBA" id="ARBA00022679"/>
    </source>
</evidence>
<dbReference type="PANTHER" id="PTHR48090:SF3">
    <property type="entry name" value="UNDECAPRENYL-PHOSPHATE 4-DEOXY-4-FORMAMIDO-L-ARABINOSE TRANSFERASE"/>
    <property type="match status" value="1"/>
</dbReference>
<dbReference type="PANTHER" id="PTHR48090">
    <property type="entry name" value="UNDECAPRENYL-PHOSPHATE 4-DEOXY-4-FORMAMIDO-L-ARABINOSE TRANSFERASE-RELATED"/>
    <property type="match status" value="1"/>
</dbReference>
<keyword evidence="1" id="KW-1003">Cell membrane</keyword>